<keyword evidence="2" id="KW-1185">Reference proteome</keyword>
<organism evidence="1 2">
    <name type="scientific">Mesorhizobium australicum</name>
    <dbReference type="NCBI Taxonomy" id="536018"/>
    <lineage>
        <taxon>Bacteria</taxon>
        <taxon>Pseudomonadati</taxon>
        <taxon>Pseudomonadota</taxon>
        <taxon>Alphaproteobacteria</taxon>
        <taxon>Hyphomicrobiales</taxon>
        <taxon>Phyllobacteriaceae</taxon>
        <taxon>Mesorhizobium</taxon>
    </lineage>
</organism>
<dbReference type="EMBL" id="JAMYRI010000010">
    <property type="protein sequence ID" value="MER9286022.1"/>
    <property type="molecule type" value="Genomic_DNA"/>
</dbReference>
<dbReference type="Proteomes" id="UP001480082">
    <property type="component" value="Unassembled WGS sequence"/>
</dbReference>
<proteinExistence type="predicted"/>
<gene>
    <name evidence="1" type="ORF">NKI81_18985</name>
</gene>
<reference evidence="1 2" key="1">
    <citation type="journal article" date="2024" name="Proc. Natl. Acad. Sci. U.S.A.">
        <title>The evolutionary genomics of adaptation to stress in wild rhizobium bacteria.</title>
        <authorList>
            <person name="Kehlet-Delgado H."/>
            <person name="Montoya A.P."/>
            <person name="Jensen K.T."/>
            <person name="Wendlandt C.E."/>
            <person name="Dexheimer C."/>
            <person name="Roberts M."/>
            <person name="Torres Martinez L."/>
            <person name="Friesen M.L."/>
            <person name="Griffitts J.S."/>
            <person name="Porter S.S."/>
        </authorList>
    </citation>
    <scope>NUCLEOTIDE SEQUENCE [LARGE SCALE GENOMIC DNA]</scope>
    <source>
        <strain evidence="1 2">M0468</strain>
    </source>
</reference>
<evidence type="ECO:0000313" key="2">
    <source>
        <dbReference type="Proteomes" id="UP001480082"/>
    </source>
</evidence>
<sequence length="151" mass="15958">MMTLDGTRHGDGVAAVMAVAPGMIAVVVERHLAVMPVMKTTTLIIVYDGVVAPVVGTCQDNGVGAVVVVAPGMITVVVDRYLAMMSVMKTASFIIVQDGVLVMPVMGGDHHVSLGGRRDGRDCQTKRQGSQDQSFHVDIPVCRNVIPSTKE</sequence>
<name>A0ACC6T280_9HYPH</name>
<evidence type="ECO:0000313" key="1">
    <source>
        <dbReference type="EMBL" id="MER9286022.1"/>
    </source>
</evidence>
<accession>A0ACC6T280</accession>
<comment type="caution">
    <text evidence="1">The sequence shown here is derived from an EMBL/GenBank/DDBJ whole genome shotgun (WGS) entry which is preliminary data.</text>
</comment>
<protein>
    <submittedName>
        <fullName evidence="1">Uncharacterized protein</fullName>
    </submittedName>
</protein>